<dbReference type="Gene3D" id="3.40.390.10">
    <property type="entry name" value="Collagenase (Catalytic Domain)"/>
    <property type="match status" value="1"/>
</dbReference>
<evidence type="ECO:0000256" key="1">
    <source>
        <dbReference type="ARBA" id="ARBA00022670"/>
    </source>
</evidence>
<feature type="domain" description="Peptidase M10 metallopeptidase" evidence="6">
    <location>
        <begin position="103"/>
        <end position="182"/>
    </location>
</feature>
<protein>
    <submittedName>
        <fullName evidence="7">Matrixin family metalloprotease</fullName>
        <ecNumber evidence="7">3.4.24.-</ecNumber>
    </submittedName>
</protein>
<evidence type="ECO:0000256" key="4">
    <source>
        <dbReference type="ARBA" id="ARBA00022833"/>
    </source>
</evidence>
<sequence length="349" mass="38766">MKKKTLSILLAVSLTSLLSTSVFAADTPTLGYKWSSKNTTYQNNGSNSAYKGIWTTGAKEWNDATVVTLSSGTNTNFTAGNTTNSLATWDGVMEPVYNSNKTFKSVKVWVNDYYTSQSQYITTENAIQSIATHELGHALGLDHAPVRTLSVMVPATFFSDGTFARVQYFPGNGDINSVNNIYSSNFTSLQPNIDENDFVEGKELVTLDFSWSKWYLNLEDLAKDADLVIKADVVANEGTVIGENYFDYKNKTKVNIQEVFKGDPALSNQSVSLYQMGGEDENVAVKYHGTTPLNKNDNVILYLKKVGEGEYIPINEDVSIFKWDTNQGFVNLQSKQSFTEPEIVKFSEF</sequence>
<dbReference type="RefSeq" id="WP_240269964.1">
    <property type="nucleotide sequence ID" value="NZ_JAKSXN010000035.1"/>
</dbReference>
<keyword evidence="7" id="KW-0482">Metalloprotease</keyword>
<dbReference type="EMBL" id="JBHTKZ010000030">
    <property type="protein sequence ID" value="MFD1182709.1"/>
    <property type="molecule type" value="Genomic_DNA"/>
</dbReference>
<dbReference type="InterPro" id="IPR024079">
    <property type="entry name" value="MetalloPept_cat_dom_sf"/>
</dbReference>
<keyword evidence="5" id="KW-0732">Signal</keyword>
<keyword evidence="8" id="KW-1185">Reference proteome</keyword>
<evidence type="ECO:0000313" key="8">
    <source>
        <dbReference type="Proteomes" id="UP001597211"/>
    </source>
</evidence>
<dbReference type="GO" id="GO:0008237">
    <property type="term" value="F:metallopeptidase activity"/>
    <property type="evidence" value="ECO:0007669"/>
    <property type="project" value="UniProtKB-KW"/>
</dbReference>
<evidence type="ECO:0000256" key="5">
    <source>
        <dbReference type="SAM" id="SignalP"/>
    </source>
</evidence>
<reference evidence="8" key="1">
    <citation type="journal article" date="2019" name="Int. J. Syst. Evol. Microbiol.">
        <title>The Global Catalogue of Microorganisms (GCM) 10K type strain sequencing project: providing services to taxonomists for standard genome sequencing and annotation.</title>
        <authorList>
            <consortium name="The Broad Institute Genomics Platform"/>
            <consortium name="The Broad Institute Genome Sequencing Center for Infectious Disease"/>
            <person name="Wu L."/>
            <person name="Ma J."/>
        </authorList>
    </citation>
    <scope>NUCLEOTIDE SEQUENCE [LARGE SCALE GENOMIC DNA]</scope>
    <source>
        <strain evidence="8">CCUG 48216</strain>
    </source>
</reference>
<dbReference type="InterPro" id="IPR001818">
    <property type="entry name" value="Pept_M10_metallopeptidase"/>
</dbReference>
<keyword evidence="2" id="KW-0479">Metal-binding</keyword>
<dbReference type="EC" id="3.4.24.-" evidence="7"/>
<evidence type="ECO:0000256" key="2">
    <source>
        <dbReference type="ARBA" id="ARBA00022723"/>
    </source>
</evidence>
<dbReference type="Pfam" id="PF00413">
    <property type="entry name" value="Peptidase_M10"/>
    <property type="match status" value="1"/>
</dbReference>
<comment type="caution">
    <text evidence="7">The sequence shown here is derived from an EMBL/GenBank/DDBJ whole genome shotgun (WGS) entry which is preliminary data.</text>
</comment>
<keyword evidence="3 7" id="KW-0378">Hydrolase</keyword>
<evidence type="ECO:0000256" key="3">
    <source>
        <dbReference type="ARBA" id="ARBA00022801"/>
    </source>
</evidence>
<dbReference type="Proteomes" id="UP001597211">
    <property type="component" value="Unassembled WGS sequence"/>
</dbReference>
<organism evidence="7 8">
    <name type="scientific">Paenibacillus timonensis</name>
    <dbReference type="NCBI Taxonomy" id="225915"/>
    <lineage>
        <taxon>Bacteria</taxon>
        <taxon>Bacillati</taxon>
        <taxon>Bacillota</taxon>
        <taxon>Bacilli</taxon>
        <taxon>Bacillales</taxon>
        <taxon>Paenibacillaceae</taxon>
        <taxon>Paenibacillus</taxon>
    </lineage>
</organism>
<feature type="signal peptide" evidence="5">
    <location>
        <begin position="1"/>
        <end position="24"/>
    </location>
</feature>
<accession>A0ABW3SD71</accession>
<evidence type="ECO:0000259" key="6">
    <source>
        <dbReference type="Pfam" id="PF00413"/>
    </source>
</evidence>
<keyword evidence="4" id="KW-0862">Zinc</keyword>
<proteinExistence type="predicted"/>
<dbReference type="SUPFAM" id="SSF55486">
    <property type="entry name" value="Metalloproteases ('zincins'), catalytic domain"/>
    <property type="match status" value="1"/>
</dbReference>
<evidence type="ECO:0000313" key="7">
    <source>
        <dbReference type="EMBL" id="MFD1182709.1"/>
    </source>
</evidence>
<feature type="chain" id="PRO_5045654539" evidence="5">
    <location>
        <begin position="25"/>
        <end position="349"/>
    </location>
</feature>
<name>A0ABW3SD71_9BACL</name>
<gene>
    <name evidence="7" type="ORF">ACFQ2Z_15225</name>
</gene>
<keyword evidence="1" id="KW-0645">Protease</keyword>